<dbReference type="PANTHER" id="PTHR22683">
    <property type="entry name" value="SPORULATION PROTEIN RELATED"/>
    <property type="match status" value="1"/>
</dbReference>
<keyword evidence="1 3" id="KW-0547">Nucleotide-binding</keyword>
<feature type="domain" description="FtsK" evidence="4">
    <location>
        <begin position="371"/>
        <end position="576"/>
    </location>
</feature>
<evidence type="ECO:0000256" key="3">
    <source>
        <dbReference type="PROSITE-ProRule" id="PRU00289"/>
    </source>
</evidence>
<feature type="binding site" evidence="3">
    <location>
        <begin position="390"/>
        <end position="397"/>
    </location>
    <ligand>
        <name>ATP</name>
        <dbReference type="ChEBI" id="CHEBI:30616"/>
    </ligand>
</feature>
<evidence type="ECO:0000313" key="5">
    <source>
        <dbReference type="EMBL" id="QSE87878.1"/>
    </source>
</evidence>
<dbReference type="Pfam" id="PF01580">
    <property type="entry name" value="FtsK_SpoIIIE"/>
    <property type="match status" value="1"/>
</dbReference>
<reference evidence="5 6" key="2">
    <citation type="journal article" date="2022" name="Arch. Microbiol.">
        <title>Rhodococcus pseudokoreensis sp. nov. isolated from the rhizosphere of young M26 apple rootstocks.</title>
        <authorList>
            <person name="Kampfer P."/>
            <person name="Glaeser S.P."/>
            <person name="Blom J."/>
            <person name="Wolf J."/>
            <person name="Benning S."/>
            <person name="Schloter M."/>
            <person name="Neumann-Schaal M."/>
        </authorList>
    </citation>
    <scope>NUCLEOTIDE SEQUENCE [LARGE SCALE GENOMIC DNA]</scope>
    <source>
        <strain evidence="5 6">R79</strain>
    </source>
</reference>
<dbReference type="InterPro" id="IPR002543">
    <property type="entry name" value="FtsK_dom"/>
</dbReference>
<evidence type="ECO:0000256" key="1">
    <source>
        <dbReference type="ARBA" id="ARBA00022741"/>
    </source>
</evidence>
<dbReference type="EMBL" id="CP070617">
    <property type="protein sequence ID" value="QSE87878.1"/>
    <property type="molecule type" value="Genomic_DNA"/>
</dbReference>
<accession>A0A974VYE2</accession>
<keyword evidence="5" id="KW-0614">Plasmid</keyword>
<dbReference type="Proteomes" id="UP000662986">
    <property type="component" value="Plasmid unnamed2"/>
</dbReference>
<evidence type="ECO:0000259" key="4">
    <source>
        <dbReference type="PROSITE" id="PS50901"/>
    </source>
</evidence>
<keyword evidence="6" id="KW-1185">Reference proteome</keyword>
<proteinExistence type="predicted"/>
<reference evidence="5 6" key="1">
    <citation type="journal article" date="2021" name="Microbiol. Resour. Announc.">
        <title>Complete Genome Sequences of Two Rhodococcus sp. Strains with Large and Linear Chromosomes, Isolated from Apple Rhizosphere.</title>
        <authorList>
            <person name="Benning S."/>
            <person name="Brugnone N."/>
            <person name="Siani R."/>
            <person name="Kublik S."/>
            <person name="Schloter M."/>
            <person name="Rad V."/>
        </authorList>
    </citation>
    <scope>NUCLEOTIDE SEQUENCE [LARGE SCALE GENOMIC DNA]</scope>
    <source>
        <strain evidence="5 6">R79</strain>
    </source>
</reference>
<dbReference type="PANTHER" id="PTHR22683:SF41">
    <property type="entry name" value="DNA TRANSLOCASE FTSK"/>
    <property type="match status" value="1"/>
</dbReference>
<dbReference type="InterPro" id="IPR050206">
    <property type="entry name" value="FtsK/SpoIIIE/SftA"/>
</dbReference>
<geneLocation type="plasmid" evidence="5 6">
    <name>unnamed2</name>
</geneLocation>
<sequence>MTTDDSVADLARLGDELPLAHQRVLGSLEAATRRHEQATAARAQAMRADQQRAVALARNRSAQQVIEFGGYVRDNTETATNSAVDDVLATAEYVQLGHLELPGHALGVNEDLELPWVVPLLGRSNLVVFGGDDQARSIVHRVVLAALTGTAPGQLDVIGHDPHLRGWLAPFSGLKDALDGSLYVVSSADDLDKTLDRLIADVQRVTDTMRGSEPTLLDYRRTVGYPAERLQLVVLLDYPIGVTDTMHRKVTTLARVGPAAGICLVVVSGNDTRGGSEGAPQPDRARELHDFGEIIDQRSALRWSRYPHCSAHLSAPTVDEVIKAVADLTARMRTAGGPQVDFVDVEDLNDRWTRSSAEGITFALGRAGRDLVEVRFGDEREQRHNALVTGAVGQGKSNLLKVIIHSLSQRYSPAEVQMYLLDFKDGVSLYPYTSTPHSPDFLPHARVLGLESDRDFGLAVLQEIDAERVRRAAVIKPYGDNIARYRHQVPAATMPRIVLMIDEFQRLFEPGDDAIAGQAAQLLEGLARLGRAYGIHVLLASQSISGISALMARESGLYGQFPIRIGLKNSPQESVATMSVGNDGPARLRHRGEAVINLDYGSLGANRTVTIASAQDDILDSLRHTWWELARDTCPAPAVFDGARLLRPADAVPSIRRLRAARLTAQSGAPSAVIGMPISVSAVPATVTFTAEPGRNLAVLGAGEKLDQLGAAPGETAANHAIGVLQTAALSLALQHPAGDARFVSIELLDDSTASRNNMGPWHHLMARIGFPVDIIDRNGILNFLQEQADAIAEADPAGPATYILAFGLDRIGRLDTPDAFANTPAEVLRAVLRDGPTKSVHVLGWWANTATYQAHLGFAGDGMVDVMVFLRVDQSAVHDFLGPFVTWTVRDNRALWTDRTQLPEPTVLVPFSPVGDQDARVITTAEWGP</sequence>
<dbReference type="RefSeq" id="WP_206004641.1">
    <property type="nucleotide sequence ID" value="NZ_CP070617.1"/>
</dbReference>
<name>A0A974VYE2_9NOCA</name>
<protein>
    <submittedName>
        <fullName evidence="5">AAA family ATPase</fullName>
    </submittedName>
</protein>
<dbReference type="PROSITE" id="PS50901">
    <property type="entry name" value="FTSK"/>
    <property type="match status" value="1"/>
</dbReference>
<dbReference type="SUPFAM" id="SSF52540">
    <property type="entry name" value="P-loop containing nucleoside triphosphate hydrolases"/>
    <property type="match status" value="1"/>
</dbReference>
<evidence type="ECO:0000313" key="6">
    <source>
        <dbReference type="Proteomes" id="UP000662986"/>
    </source>
</evidence>
<gene>
    <name evidence="5" type="ORF">JWS13_04480</name>
</gene>
<organism evidence="5 6">
    <name type="scientific">Rhodococcus pseudokoreensis</name>
    <dbReference type="NCBI Taxonomy" id="2811421"/>
    <lineage>
        <taxon>Bacteria</taxon>
        <taxon>Bacillati</taxon>
        <taxon>Actinomycetota</taxon>
        <taxon>Actinomycetes</taxon>
        <taxon>Mycobacteriales</taxon>
        <taxon>Nocardiaceae</taxon>
        <taxon>Rhodococcus</taxon>
    </lineage>
</organism>
<dbReference type="InterPro" id="IPR027417">
    <property type="entry name" value="P-loop_NTPase"/>
</dbReference>
<dbReference type="Gene3D" id="3.40.50.300">
    <property type="entry name" value="P-loop containing nucleotide triphosphate hydrolases"/>
    <property type="match status" value="2"/>
</dbReference>
<keyword evidence="2 3" id="KW-0067">ATP-binding</keyword>
<evidence type="ECO:0000256" key="2">
    <source>
        <dbReference type="ARBA" id="ARBA00022840"/>
    </source>
</evidence>